<feature type="non-terminal residue" evidence="2">
    <location>
        <position position="105"/>
    </location>
</feature>
<evidence type="ECO:0000256" key="1">
    <source>
        <dbReference type="SAM" id="SignalP"/>
    </source>
</evidence>
<evidence type="ECO:0000313" key="2">
    <source>
        <dbReference type="EMBL" id="CAK1553813.1"/>
    </source>
</evidence>
<organism evidence="2 3">
    <name type="scientific">Leptosia nina</name>
    <dbReference type="NCBI Taxonomy" id="320188"/>
    <lineage>
        <taxon>Eukaryota</taxon>
        <taxon>Metazoa</taxon>
        <taxon>Ecdysozoa</taxon>
        <taxon>Arthropoda</taxon>
        <taxon>Hexapoda</taxon>
        <taxon>Insecta</taxon>
        <taxon>Pterygota</taxon>
        <taxon>Neoptera</taxon>
        <taxon>Endopterygota</taxon>
        <taxon>Lepidoptera</taxon>
        <taxon>Glossata</taxon>
        <taxon>Ditrysia</taxon>
        <taxon>Papilionoidea</taxon>
        <taxon>Pieridae</taxon>
        <taxon>Pierinae</taxon>
        <taxon>Leptosia</taxon>
    </lineage>
</organism>
<proteinExistence type="predicted"/>
<protein>
    <submittedName>
        <fullName evidence="2">Uncharacterized protein</fullName>
    </submittedName>
</protein>
<feature type="signal peptide" evidence="1">
    <location>
        <begin position="1"/>
        <end position="16"/>
    </location>
</feature>
<dbReference type="AlphaFoldDB" id="A0AAV1K0C0"/>
<gene>
    <name evidence="2" type="ORF">LNINA_LOCUS12781</name>
</gene>
<sequence length="105" mass="11619">MAKKIFLLLLIVEVFGDNIDNFLAEIFKEKPSAESLPKSGEACTMDDGRHGVCTSMFSCQDNINSNEKKLVNIGVRNNCDHYLDTCCSVPSEPENAEKASEETDN</sequence>
<accession>A0AAV1K0C0</accession>
<dbReference type="Proteomes" id="UP001497472">
    <property type="component" value="Unassembled WGS sequence"/>
</dbReference>
<keyword evidence="3" id="KW-1185">Reference proteome</keyword>
<feature type="chain" id="PRO_5043684881" evidence="1">
    <location>
        <begin position="17"/>
        <end position="105"/>
    </location>
</feature>
<comment type="caution">
    <text evidence="2">The sequence shown here is derived from an EMBL/GenBank/DDBJ whole genome shotgun (WGS) entry which is preliminary data.</text>
</comment>
<reference evidence="2 3" key="1">
    <citation type="submission" date="2023-11" db="EMBL/GenBank/DDBJ databases">
        <authorList>
            <person name="Okamura Y."/>
        </authorList>
    </citation>
    <scope>NUCLEOTIDE SEQUENCE [LARGE SCALE GENOMIC DNA]</scope>
</reference>
<keyword evidence="1" id="KW-0732">Signal</keyword>
<dbReference type="EMBL" id="CAVLEF010000240">
    <property type="protein sequence ID" value="CAK1553813.1"/>
    <property type="molecule type" value="Genomic_DNA"/>
</dbReference>
<name>A0AAV1K0C0_9NEOP</name>
<evidence type="ECO:0000313" key="3">
    <source>
        <dbReference type="Proteomes" id="UP001497472"/>
    </source>
</evidence>